<evidence type="ECO:0000256" key="1">
    <source>
        <dbReference type="SAM" id="Phobius"/>
    </source>
</evidence>
<organism evidence="2 3">
    <name type="scientific">Burkholderia ubonensis</name>
    <dbReference type="NCBI Taxonomy" id="101571"/>
    <lineage>
        <taxon>Bacteria</taxon>
        <taxon>Pseudomonadati</taxon>
        <taxon>Pseudomonadota</taxon>
        <taxon>Betaproteobacteria</taxon>
        <taxon>Burkholderiales</taxon>
        <taxon>Burkholderiaceae</taxon>
        <taxon>Burkholderia</taxon>
        <taxon>Burkholderia cepacia complex</taxon>
    </lineage>
</organism>
<dbReference type="Proteomes" id="UP000056453">
    <property type="component" value="Unassembled WGS sequence"/>
</dbReference>
<keyword evidence="1" id="KW-1133">Transmembrane helix</keyword>
<feature type="transmembrane region" description="Helical" evidence="1">
    <location>
        <begin position="72"/>
        <end position="95"/>
    </location>
</feature>
<gene>
    <name evidence="2" type="ORF">WJ96_23565</name>
</gene>
<accession>A0AAW3MLT4</accession>
<dbReference type="PROSITE" id="PS51257">
    <property type="entry name" value="PROKAR_LIPOPROTEIN"/>
    <property type="match status" value="1"/>
</dbReference>
<sequence length="203" mass="22721">MQTSRKNVRLMFYATFILIVIACLTYLAGAKILLFVIGNKSLVAAAAAAVLLVGTAYFIVKIKIRLKSKLLIIISLPIIAYTCASLFDLLLPIQYDRCDFYTQKLHGGVRRINGQTYNINLCGTGGDSMQSGDEIRLQVFGENGRLLAQRHFTVNWNETFPNALEYSTDHITYYDNNGKGMESTISIPPTATDWLRARLPFLN</sequence>
<dbReference type="AlphaFoldDB" id="A0AAW3MLT4"/>
<reference evidence="2 3" key="1">
    <citation type="submission" date="2015-11" db="EMBL/GenBank/DDBJ databases">
        <title>Expanding the genomic diversity of Burkholderia species for the development of highly accurate diagnostics.</title>
        <authorList>
            <person name="Sahl J."/>
            <person name="Keim P."/>
            <person name="Wagner D."/>
        </authorList>
    </citation>
    <scope>NUCLEOTIDE SEQUENCE [LARGE SCALE GENOMIC DNA]</scope>
    <source>
        <strain evidence="2 3">MSMB1808WGS</strain>
    </source>
</reference>
<protein>
    <submittedName>
        <fullName evidence="2">Uncharacterized protein</fullName>
    </submittedName>
</protein>
<keyword evidence="1" id="KW-0812">Transmembrane</keyword>
<feature type="transmembrane region" description="Helical" evidence="1">
    <location>
        <begin position="12"/>
        <end position="36"/>
    </location>
</feature>
<keyword evidence="1" id="KW-0472">Membrane</keyword>
<evidence type="ECO:0000313" key="3">
    <source>
        <dbReference type="Proteomes" id="UP000056453"/>
    </source>
</evidence>
<evidence type="ECO:0000313" key="2">
    <source>
        <dbReference type="EMBL" id="KVP85215.1"/>
    </source>
</evidence>
<feature type="transmembrane region" description="Helical" evidence="1">
    <location>
        <begin position="42"/>
        <end position="60"/>
    </location>
</feature>
<proteinExistence type="predicted"/>
<name>A0AAW3MLT4_9BURK</name>
<comment type="caution">
    <text evidence="2">The sequence shown here is derived from an EMBL/GenBank/DDBJ whole genome shotgun (WGS) entry which is preliminary data.</text>
</comment>
<dbReference type="EMBL" id="LPBJ01000119">
    <property type="protein sequence ID" value="KVP85215.1"/>
    <property type="molecule type" value="Genomic_DNA"/>
</dbReference>
<keyword evidence="3" id="KW-1185">Reference proteome</keyword>